<proteinExistence type="predicted"/>
<protein>
    <submittedName>
        <fullName evidence="1">Uncharacterized protein</fullName>
    </submittedName>
</protein>
<dbReference type="AlphaFoldDB" id="A0A1G2PTG9"/>
<evidence type="ECO:0000313" key="2">
    <source>
        <dbReference type="Proteomes" id="UP000176951"/>
    </source>
</evidence>
<gene>
    <name evidence="1" type="ORF">A3A97_04345</name>
</gene>
<dbReference type="InterPro" id="IPR024079">
    <property type="entry name" value="MetalloPept_cat_dom_sf"/>
</dbReference>
<evidence type="ECO:0000313" key="1">
    <source>
        <dbReference type="EMBL" id="OHA51615.1"/>
    </source>
</evidence>
<dbReference type="Gene3D" id="3.40.390.10">
    <property type="entry name" value="Collagenase (Catalytic Domain)"/>
    <property type="match status" value="1"/>
</dbReference>
<accession>A0A1G2PTG9</accession>
<dbReference type="GO" id="GO:0008237">
    <property type="term" value="F:metallopeptidase activity"/>
    <property type="evidence" value="ECO:0007669"/>
    <property type="project" value="InterPro"/>
</dbReference>
<dbReference type="SUPFAM" id="SSF55486">
    <property type="entry name" value="Metalloproteases ('zincins'), catalytic domain"/>
    <property type="match status" value="1"/>
</dbReference>
<sequence length="169" mass="18674">MLSGSLDVNEAFSSGWTGAGVNFVYTSDPNNADIILDICDRQGKDPRVSCLNIDNTSWWALAYRHSSTSRMCPTGTSSHYTANYCSIGIRRNCVWDASCASERNISTWKAALVNHETGHCLGLRDDPFDRDILMFDGGQPNTYRPTTCEVNLVSALKTCKEDACGNNFR</sequence>
<comment type="caution">
    <text evidence="1">The sequence shown here is derived from an EMBL/GenBank/DDBJ whole genome shotgun (WGS) entry which is preliminary data.</text>
</comment>
<dbReference type="EMBL" id="MHSW01000020">
    <property type="protein sequence ID" value="OHA51615.1"/>
    <property type="molecule type" value="Genomic_DNA"/>
</dbReference>
<dbReference type="Proteomes" id="UP000176951">
    <property type="component" value="Unassembled WGS sequence"/>
</dbReference>
<reference evidence="1 2" key="1">
    <citation type="journal article" date="2016" name="Nat. Commun.">
        <title>Thousands of microbial genomes shed light on interconnected biogeochemical processes in an aquifer system.</title>
        <authorList>
            <person name="Anantharaman K."/>
            <person name="Brown C.T."/>
            <person name="Hug L.A."/>
            <person name="Sharon I."/>
            <person name="Castelle C.J."/>
            <person name="Probst A.J."/>
            <person name="Thomas B.C."/>
            <person name="Singh A."/>
            <person name="Wilkins M.J."/>
            <person name="Karaoz U."/>
            <person name="Brodie E.L."/>
            <person name="Williams K.H."/>
            <person name="Hubbard S.S."/>
            <person name="Banfield J.F."/>
        </authorList>
    </citation>
    <scope>NUCLEOTIDE SEQUENCE [LARGE SCALE GENOMIC DNA]</scope>
</reference>
<name>A0A1G2PTG9_9BACT</name>
<organism evidence="1 2">
    <name type="scientific">Candidatus Terrybacteria bacterium RIFCSPLOWO2_01_FULL_40_23</name>
    <dbReference type="NCBI Taxonomy" id="1802366"/>
    <lineage>
        <taxon>Bacteria</taxon>
        <taxon>Candidatus Terryibacteriota</taxon>
    </lineage>
</organism>